<proteinExistence type="predicted"/>
<dbReference type="Proteomes" id="UP000006101">
    <property type="component" value="Chromosome"/>
</dbReference>
<evidence type="ECO:0000313" key="2">
    <source>
        <dbReference type="Proteomes" id="UP000006101"/>
    </source>
</evidence>
<evidence type="ECO:0000313" key="1">
    <source>
        <dbReference type="EMBL" id="AFS81556.1"/>
    </source>
</evidence>
<dbReference type="STRING" id="1229908.NKOR_08495"/>
<protein>
    <submittedName>
        <fullName evidence="1">Uncharacterized protein</fullName>
    </submittedName>
</protein>
<sequence>MLGSGKGIGSEGEAKTNTENTTATTITAIEIFLSMKIQVLQFILITFKNSIKRIYGSCSFLD</sequence>
<dbReference type="KEGG" id="nkr:NKOR_08495"/>
<name>K0BAT4_9ARCH</name>
<gene>
    <name evidence="1" type="ORF">NKOR_08495</name>
</gene>
<dbReference type="AlphaFoldDB" id="K0BAT4"/>
<accession>K0BAT4</accession>
<dbReference type="EMBL" id="CP003842">
    <property type="protein sequence ID" value="AFS81556.1"/>
    <property type="molecule type" value="Genomic_DNA"/>
</dbReference>
<reference evidence="1 2" key="1">
    <citation type="journal article" date="2012" name="J. Bacteriol.">
        <title>Draft Genome Sequence of an Ammonia-Oxidizing Archaeon, "Candidatus Nitrosopumilus koreensis" AR1, from Marine Sediment.</title>
        <authorList>
            <person name="Park S.J."/>
            <person name="Kim J.G."/>
            <person name="Jung M.Y."/>
            <person name="Kim S.J."/>
            <person name="Cha I.T."/>
            <person name="Kwon K."/>
            <person name="Lee J.H."/>
            <person name="Rhee S.K."/>
        </authorList>
    </citation>
    <scope>NUCLEOTIDE SEQUENCE [LARGE SCALE GENOMIC DNA]</scope>
    <source>
        <strain evidence="1 2">AR1</strain>
    </source>
</reference>
<dbReference type="HOGENOM" id="CLU_2893040_0_0_2"/>
<keyword evidence="2" id="KW-1185">Reference proteome</keyword>
<organism evidence="1 2">
    <name type="scientific">Candidatus Nitrosopumilus koreensis AR1</name>
    <dbReference type="NCBI Taxonomy" id="1229908"/>
    <lineage>
        <taxon>Archaea</taxon>
        <taxon>Nitrososphaerota</taxon>
        <taxon>Nitrososphaeria</taxon>
        <taxon>Nitrosopumilales</taxon>
        <taxon>Nitrosopumilaceae</taxon>
        <taxon>Nitrosopumilus</taxon>
    </lineage>
</organism>